<evidence type="ECO:0000313" key="1">
    <source>
        <dbReference type="EMBL" id="KAF7404417.1"/>
    </source>
</evidence>
<dbReference type="EMBL" id="JACSDY010000016">
    <property type="protein sequence ID" value="KAF7404417.1"/>
    <property type="molecule type" value="Genomic_DNA"/>
</dbReference>
<accession>A0A834NCQ8</accession>
<protein>
    <submittedName>
        <fullName evidence="1">Uncharacterized protein</fullName>
    </submittedName>
</protein>
<evidence type="ECO:0000313" key="2">
    <source>
        <dbReference type="Proteomes" id="UP000600918"/>
    </source>
</evidence>
<sequence>MHSSNEIANVHFDGPSSEIDAITSYGRDPLGSYMSERAEGKLKFQPFSRGERDSCFTALYRPRVLPLPPLTAWNGASQITSNKYQWM</sequence>
<comment type="caution">
    <text evidence="1">The sequence shown here is derived from an EMBL/GenBank/DDBJ whole genome shotgun (WGS) entry which is preliminary data.</text>
</comment>
<proteinExistence type="predicted"/>
<organism evidence="1 2">
    <name type="scientific">Vespula pensylvanica</name>
    <name type="common">Western yellow jacket</name>
    <name type="synonym">Wasp</name>
    <dbReference type="NCBI Taxonomy" id="30213"/>
    <lineage>
        <taxon>Eukaryota</taxon>
        <taxon>Metazoa</taxon>
        <taxon>Ecdysozoa</taxon>
        <taxon>Arthropoda</taxon>
        <taxon>Hexapoda</taxon>
        <taxon>Insecta</taxon>
        <taxon>Pterygota</taxon>
        <taxon>Neoptera</taxon>
        <taxon>Endopterygota</taxon>
        <taxon>Hymenoptera</taxon>
        <taxon>Apocrita</taxon>
        <taxon>Aculeata</taxon>
        <taxon>Vespoidea</taxon>
        <taxon>Vespidae</taxon>
        <taxon>Vespinae</taxon>
        <taxon>Vespula</taxon>
    </lineage>
</organism>
<keyword evidence="2" id="KW-1185">Reference proteome</keyword>
<reference evidence="1" key="1">
    <citation type="journal article" date="2020" name="G3 (Bethesda)">
        <title>High-Quality Assemblies for Three Invasive Social Wasps from the &lt;i&gt;Vespula&lt;/i&gt; Genus.</title>
        <authorList>
            <person name="Harrop T.W.R."/>
            <person name="Guhlin J."/>
            <person name="McLaughlin G.M."/>
            <person name="Permina E."/>
            <person name="Stockwell P."/>
            <person name="Gilligan J."/>
            <person name="Le Lec M.F."/>
            <person name="Gruber M.A.M."/>
            <person name="Quinn O."/>
            <person name="Lovegrove M."/>
            <person name="Duncan E.J."/>
            <person name="Remnant E.J."/>
            <person name="Van Eeckhoven J."/>
            <person name="Graham B."/>
            <person name="Knapp R.A."/>
            <person name="Langford K.W."/>
            <person name="Kronenberg Z."/>
            <person name="Press M.O."/>
            <person name="Eacker S.M."/>
            <person name="Wilson-Rankin E.E."/>
            <person name="Purcell J."/>
            <person name="Lester P.J."/>
            <person name="Dearden P.K."/>
        </authorList>
    </citation>
    <scope>NUCLEOTIDE SEQUENCE</scope>
    <source>
        <strain evidence="1">Volc-1</strain>
    </source>
</reference>
<dbReference type="Proteomes" id="UP000600918">
    <property type="component" value="Unassembled WGS sequence"/>
</dbReference>
<dbReference type="AlphaFoldDB" id="A0A834NCQ8"/>
<name>A0A834NCQ8_VESPE</name>
<gene>
    <name evidence="1" type="ORF">H0235_015111</name>
</gene>